<dbReference type="Proteomes" id="UP000660454">
    <property type="component" value="Unassembled WGS sequence"/>
</dbReference>
<dbReference type="PRINTS" id="PR00081">
    <property type="entry name" value="GDHRDH"/>
</dbReference>
<gene>
    <name evidence="3" type="ORF">Msi02_49440</name>
</gene>
<evidence type="ECO:0000313" key="3">
    <source>
        <dbReference type="EMBL" id="GIH64127.1"/>
    </source>
</evidence>
<dbReference type="Gene3D" id="3.40.50.720">
    <property type="entry name" value="NAD(P)-binding Rossmann-like Domain"/>
    <property type="match status" value="1"/>
</dbReference>
<comment type="similarity">
    <text evidence="1">Belongs to the short-chain dehydrogenases/reductases (SDR) family.</text>
</comment>
<reference evidence="3 4" key="1">
    <citation type="submission" date="2021-01" db="EMBL/GenBank/DDBJ databases">
        <title>Whole genome shotgun sequence of Microbispora siamensis NBRC 104113.</title>
        <authorList>
            <person name="Komaki H."/>
            <person name="Tamura T."/>
        </authorList>
    </citation>
    <scope>NUCLEOTIDE SEQUENCE [LARGE SCALE GENOMIC DNA]</scope>
    <source>
        <strain evidence="3 4">NBRC 104113</strain>
    </source>
</reference>
<evidence type="ECO:0000256" key="1">
    <source>
        <dbReference type="ARBA" id="ARBA00006484"/>
    </source>
</evidence>
<organism evidence="3 4">
    <name type="scientific">Microbispora siamensis</name>
    <dbReference type="NCBI Taxonomy" id="564413"/>
    <lineage>
        <taxon>Bacteria</taxon>
        <taxon>Bacillati</taxon>
        <taxon>Actinomycetota</taxon>
        <taxon>Actinomycetes</taxon>
        <taxon>Streptosporangiales</taxon>
        <taxon>Streptosporangiaceae</taxon>
        <taxon>Microbispora</taxon>
    </lineage>
</organism>
<dbReference type="RefSeq" id="WP_204050423.1">
    <property type="nucleotide sequence ID" value="NZ_BOOF01000029.1"/>
</dbReference>
<dbReference type="CDD" id="cd05233">
    <property type="entry name" value="SDR_c"/>
    <property type="match status" value="1"/>
</dbReference>
<dbReference type="Pfam" id="PF13561">
    <property type="entry name" value="adh_short_C2"/>
    <property type="match status" value="1"/>
</dbReference>
<dbReference type="PROSITE" id="PS00061">
    <property type="entry name" value="ADH_SHORT"/>
    <property type="match status" value="1"/>
</dbReference>
<dbReference type="SUPFAM" id="SSF51735">
    <property type="entry name" value="NAD(P)-binding Rossmann-fold domains"/>
    <property type="match status" value="1"/>
</dbReference>
<keyword evidence="2" id="KW-0560">Oxidoreductase</keyword>
<dbReference type="PANTHER" id="PTHR42760:SF133">
    <property type="entry name" value="3-OXOACYL-[ACYL-CARRIER-PROTEIN] REDUCTASE"/>
    <property type="match status" value="1"/>
</dbReference>
<accession>A0ABQ4GRS6</accession>
<dbReference type="EMBL" id="BOOF01000029">
    <property type="protein sequence ID" value="GIH64127.1"/>
    <property type="molecule type" value="Genomic_DNA"/>
</dbReference>
<sequence>MNAEPLRTVPYADDTPPVVLITGSGAGIGAACAGWFAESGWLVLGVDLGAAPLPLDLSRGHVAIRGDVTADATWAEAAERLGAMPGRLRAVVNNAAHQLELPLLETSVEDFSRVLDVNVVGMFRGLRFADAHLADGGAVVNMGSILGFTADPVLGAYSASKGAVINLTRAAALAFAPRGIRVNAVCPGAVRTPLTTRVWDLADDPDQARRQMESLYPLGRIAEPGDIAELVGFLAGPASRSMTGSLVVADGGLTATNAEYAFTAGLR</sequence>
<proteinExistence type="inferred from homology"/>
<dbReference type="PROSITE" id="PS51257">
    <property type="entry name" value="PROKAR_LIPOPROTEIN"/>
    <property type="match status" value="1"/>
</dbReference>
<dbReference type="PANTHER" id="PTHR42760">
    <property type="entry name" value="SHORT-CHAIN DEHYDROGENASES/REDUCTASES FAMILY MEMBER"/>
    <property type="match status" value="1"/>
</dbReference>
<keyword evidence="4" id="KW-1185">Reference proteome</keyword>
<dbReference type="InterPro" id="IPR002347">
    <property type="entry name" value="SDR_fam"/>
</dbReference>
<dbReference type="PRINTS" id="PR00080">
    <property type="entry name" value="SDRFAMILY"/>
</dbReference>
<comment type="caution">
    <text evidence="3">The sequence shown here is derived from an EMBL/GenBank/DDBJ whole genome shotgun (WGS) entry which is preliminary data.</text>
</comment>
<evidence type="ECO:0000256" key="2">
    <source>
        <dbReference type="ARBA" id="ARBA00023002"/>
    </source>
</evidence>
<name>A0ABQ4GRS6_9ACTN</name>
<evidence type="ECO:0000313" key="4">
    <source>
        <dbReference type="Proteomes" id="UP000660454"/>
    </source>
</evidence>
<dbReference type="InterPro" id="IPR020904">
    <property type="entry name" value="Sc_DH/Rdtase_CS"/>
</dbReference>
<dbReference type="InterPro" id="IPR036291">
    <property type="entry name" value="NAD(P)-bd_dom_sf"/>
</dbReference>
<protein>
    <submittedName>
        <fullName evidence="3">Dehydrogenase</fullName>
    </submittedName>
</protein>